<dbReference type="Proteomes" id="UP001301350">
    <property type="component" value="Unassembled WGS sequence"/>
</dbReference>
<dbReference type="GO" id="GO:0000724">
    <property type="term" value="P:double-strand break repair via homologous recombination"/>
    <property type="evidence" value="ECO:0007669"/>
    <property type="project" value="TreeGrafter"/>
</dbReference>
<dbReference type="GO" id="GO:0005634">
    <property type="term" value="C:nucleus"/>
    <property type="evidence" value="ECO:0007669"/>
    <property type="project" value="UniProtKB-SubCell"/>
</dbReference>
<dbReference type="GO" id="GO:0008270">
    <property type="term" value="F:zinc ion binding"/>
    <property type="evidence" value="ECO:0007669"/>
    <property type="project" value="UniProtKB-KW"/>
</dbReference>
<keyword evidence="1" id="KW-0227">DNA damage</keyword>
<dbReference type="EMBL" id="JANCYW010000001">
    <property type="protein sequence ID" value="KAK4534209.1"/>
    <property type="molecule type" value="Genomic_DNA"/>
</dbReference>
<evidence type="ECO:0000256" key="1">
    <source>
        <dbReference type="RuleBase" id="RU368018"/>
    </source>
</evidence>
<sequence length="222" mass="24118">MELAERAFFQRLVASRYMTRQEACAAYAELLCACKDPRGAARSAGDAAGATEGALEAVVNRLNAVLREYDLAVQSARDEDGTPYVGLCNLAADDGLAQLATQYTAHELALFRKILFEGLLNEATPFYADGIVPLIDCINLCHDLHMSSPMAPTEAEAAIKRLVRDGWLRLARQAGSSHRRGEPTLSVGVGIRACLEIPEVRSWRMQRAQDVQTSPVGEGTDP</sequence>
<dbReference type="InterPro" id="IPR036388">
    <property type="entry name" value="WH-like_DNA-bd_sf"/>
</dbReference>
<evidence type="ECO:0000313" key="3">
    <source>
        <dbReference type="Proteomes" id="UP001301350"/>
    </source>
</evidence>
<name>A0AAV9IPF7_CYACA</name>
<dbReference type="AlphaFoldDB" id="A0AAV9IPF7"/>
<evidence type="ECO:0000313" key="2">
    <source>
        <dbReference type="EMBL" id="KAK4534209.1"/>
    </source>
</evidence>
<keyword evidence="1" id="KW-0833">Ubl conjugation pathway</keyword>
<keyword evidence="3" id="KW-1185">Reference proteome</keyword>
<organism evidence="2 3">
    <name type="scientific">Cyanidium caldarium</name>
    <name type="common">Red alga</name>
    <dbReference type="NCBI Taxonomy" id="2771"/>
    <lineage>
        <taxon>Eukaryota</taxon>
        <taxon>Rhodophyta</taxon>
        <taxon>Bangiophyceae</taxon>
        <taxon>Cyanidiales</taxon>
        <taxon>Cyanidiaceae</taxon>
        <taxon>Cyanidium</taxon>
    </lineage>
</organism>
<keyword evidence="1" id="KW-0539">Nucleus</keyword>
<dbReference type="EC" id="2.3.2.27" evidence="1"/>
<keyword evidence="1" id="KW-0808">Transferase</keyword>
<comment type="subcellular location">
    <subcellularLocation>
        <location evidence="1">Nucleus</location>
    </subcellularLocation>
</comment>
<comment type="similarity">
    <text evidence="1">Belongs to the NSE1 family.</text>
</comment>
<proteinExistence type="inferred from homology"/>
<dbReference type="GO" id="GO:0030915">
    <property type="term" value="C:Smc5-Smc6 complex"/>
    <property type="evidence" value="ECO:0007669"/>
    <property type="project" value="UniProtKB-UniRule"/>
</dbReference>
<keyword evidence="1" id="KW-0233">DNA recombination</keyword>
<comment type="catalytic activity">
    <reaction evidence="1">
        <text>S-ubiquitinyl-[E2 ubiquitin-conjugating enzyme]-L-cysteine + [acceptor protein]-L-lysine = [E2 ubiquitin-conjugating enzyme]-L-cysteine + N(6)-ubiquitinyl-[acceptor protein]-L-lysine.</text>
        <dbReference type="EC" id="2.3.2.27"/>
    </reaction>
</comment>
<keyword evidence="1" id="KW-0479">Metal-binding</keyword>
<dbReference type="PANTHER" id="PTHR20973:SF0">
    <property type="entry name" value="NON-STRUCTURAL MAINTENANCE OF CHROMOSOMES ELEMENT 1 HOMOLOG"/>
    <property type="match status" value="1"/>
</dbReference>
<dbReference type="InterPro" id="IPR011513">
    <property type="entry name" value="Nse1"/>
</dbReference>
<gene>
    <name evidence="2" type="ORF">CDCA_CDCA01G0234</name>
</gene>
<keyword evidence="1" id="KW-0862">Zinc</keyword>
<reference evidence="2 3" key="1">
    <citation type="submission" date="2022-07" db="EMBL/GenBank/DDBJ databases">
        <title>Genome-wide signatures of adaptation to extreme environments.</title>
        <authorList>
            <person name="Cho C.H."/>
            <person name="Yoon H.S."/>
        </authorList>
    </citation>
    <scope>NUCLEOTIDE SEQUENCE [LARGE SCALE GENOMIC DNA]</scope>
    <source>
        <strain evidence="2 3">DBV 063 E5</strain>
    </source>
</reference>
<dbReference type="GO" id="GO:0061630">
    <property type="term" value="F:ubiquitin protein ligase activity"/>
    <property type="evidence" value="ECO:0007669"/>
    <property type="project" value="UniProtKB-EC"/>
</dbReference>
<dbReference type="PANTHER" id="PTHR20973">
    <property type="entry name" value="NON-SMC ELEMENT 1-RELATED"/>
    <property type="match status" value="1"/>
</dbReference>
<keyword evidence="1" id="KW-0234">DNA repair</keyword>
<comment type="caution">
    <text evidence="2">The sequence shown here is derived from an EMBL/GenBank/DDBJ whole genome shotgun (WGS) entry which is preliminary data.</text>
</comment>
<dbReference type="Gene3D" id="3.90.1150.220">
    <property type="match status" value="1"/>
</dbReference>
<dbReference type="Pfam" id="PF07574">
    <property type="entry name" value="SMC_Nse1"/>
    <property type="match status" value="1"/>
</dbReference>
<protein>
    <recommendedName>
        <fullName evidence="1">Non-structural maintenance of chromosomes element 1 homolog</fullName>
        <ecNumber evidence="1">2.3.2.27</ecNumber>
    </recommendedName>
</protein>
<dbReference type="Gene3D" id="1.10.10.10">
    <property type="entry name" value="Winged helix-like DNA-binding domain superfamily/Winged helix DNA-binding domain"/>
    <property type="match status" value="1"/>
</dbReference>
<keyword evidence="1" id="KW-0863">Zinc-finger</keyword>
<accession>A0AAV9IPF7</accession>
<comment type="subunit">
    <text evidence="1">Component of the Smc5-Smc6 complex.</text>
</comment>